<reference evidence="1 2" key="1">
    <citation type="submission" date="2016-10" db="EMBL/GenBank/DDBJ databases">
        <title>Pseudomonas lactis sp. nov. and Pseudomonas paralactis sp. nov., isolated from bovine raw milk.</title>
        <authorList>
            <person name="Von Neubeck M."/>
            <person name="Huptas C."/>
            <person name="Glueck C."/>
            <person name="Krewinkel M."/>
            <person name="Stoeckel M."/>
            <person name="Stressler T."/>
            <person name="Fischer L."/>
            <person name="Hinrichs J."/>
            <person name="Scherer S."/>
            <person name="Wenning M."/>
        </authorList>
    </citation>
    <scope>NUCLEOTIDE SEQUENCE [LARGE SCALE GENOMIC DNA]</scope>
    <source>
        <strain evidence="1 2">DSM 17516</strain>
    </source>
</reference>
<proteinExistence type="predicted"/>
<dbReference type="EMBL" id="MNPW01000013">
    <property type="protein sequence ID" value="ONH50942.1"/>
    <property type="molecule type" value="Genomic_DNA"/>
</dbReference>
<accession>A0A1V2JZL9</accession>
<evidence type="ECO:0000313" key="1">
    <source>
        <dbReference type="EMBL" id="ONH50942.1"/>
    </source>
</evidence>
<comment type="caution">
    <text evidence="1">The sequence shown here is derived from an EMBL/GenBank/DDBJ whole genome shotgun (WGS) entry which is preliminary data.</text>
</comment>
<dbReference type="AlphaFoldDB" id="A0A1V2JZL9"/>
<dbReference type="Proteomes" id="UP000189295">
    <property type="component" value="Unassembled WGS sequence"/>
</dbReference>
<name>A0A1V2JZL9_PSECE</name>
<protein>
    <submittedName>
        <fullName evidence="1">Uncharacterized protein</fullName>
    </submittedName>
</protein>
<evidence type="ECO:0000313" key="2">
    <source>
        <dbReference type="Proteomes" id="UP000189295"/>
    </source>
</evidence>
<organism evidence="1 2">
    <name type="scientific">Pseudomonas cedrina subsp. cedrina</name>
    <dbReference type="NCBI Taxonomy" id="76762"/>
    <lineage>
        <taxon>Bacteria</taxon>
        <taxon>Pseudomonadati</taxon>
        <taxon>Pseudomonadota</taxon>
        <taxon>Gammaproteobacteria</taxon>
        <taxon>Pseudomonadales</taxon>
        <taxon>Pseudomonadaceae</taxon>
        <taxon>Pseudomonas</taxon>
    </lineage>
</organism>
<gene>
    <name evidence="1" type="ORF">BLL36_23825</name>
</gene>
<sequence>MVKSIFSILIKIYLKELSDADLLSLPHVLHYVDFVEHAFKKRRRLFRSRREGVSDQVLDERSVFRLA</sequence>